<dbReference type="InterPro" id="IPR044901">
    <property type="entry name" value="Trehalose_TreZ_E-set_sf"/>
</dbReference>
<dbReference type="Gene3D" id="1.10.10.760">
    <property type="entry name" value="E-set domains of sugar-utilizing enzymes"/>
    <property type="match status" value="1"/>
</dbReference>
<evidence type="ECO:0000256" key="3">
    <source>
        <dbReference type="ARBA" id="ARBA00022490"/>
    </source>
</evidence>
<protein>
    <submittedName>
        <fullName evidence="8">Malto-oligosyltrehalose trehalohydrolase</fullName>
    </submittedName>
</protein>
<dbReference type="Proteomes" id="UP001241603">
    <property type="component" value="Unassembled WGS sequence"/>
</dbReference>
<evidence type="ECO:0000256" key="4">
    <source>
        <dbReference type="ARBA" id="ARBA00022801"/>
    </source>
</evidence>
<dbReference type="PANTHER" id="PTHR43651:SF11">
    <property type="entry name" value="MALTO-OLIGOSYLTREHALOSE TREHALOHYDROLASE"/>
    <property type="match status" value="1"/>
</dbReference>
<reference evidence="8 9" key="1">
    <citation type="submission" date="2023-07" db="EMBL/GenBank/DDBJ databases">
        <title>Genomic Encyclopedia of Type Strains, Phase IV (KMG-IV): sequencing the most valuable type-strain genomes for metagenomic binning, comparative biology and taxonomic classification.</title>
        <authorList>
            <person name="Goeker M."/>
        </authorList>
    </citation>
    <scope>NUCLEOTIDE SEQUENCE [LARGE SCALE GENOMIC DNA]</scope>
    <source>
        <strain evidence="8 9">B6-8</strain>
    </source>
</reference>
<evidence type="ECO:0000256" key="1">
    <source>
        <dbReference type="ARBA" id="ARBA00004496"/>
    </source>
</evidence>
<dbReference type="EMBL" id="JAUSVO010000002">
    <property type="protein sequence ID" value="MDQ0437349.1"/>
    <property type="molecule type" value="Genomic_DNA"/>
</dbReference>
<evidence type="ECO:0000256" key="5">
    <source>
        <dbReference type="ARBA" id="ARBA00023277"/>
    </source>
</evidence>
<keyword evidence="4" id="KW-0378">Hydrolase</keyword>
<keyword evidence="5" id="KW-0119">Carbohydrate metabolism</keyword>
<gene>
    <name evidence="8" type="ORF">QO014_001734</name>
</gene>
<accession>A0ABU0H4W3</accession>
<organism evidence="8 9">
    <name type="scientific">Kaistia dalseonensis</name>
    <dbReference type="NCBI Taxonomy" id="410840"/>
    <lineage>
        <taxon>Bacteria</taxon>
        <taxon>Pseudomonadati</taxon>
        <taxon>Pseudomonadota</taxon>
        <taxon>Alphaproteobacteria</taxon>
        <taxon>Hyphomicrobiales</taxon>
        <taxon>Kaistiaceae</taxon>
        <taxon>Kaistia</taxon>
    </lineage>
</organism>
<comment type="similarity">
    <text evidence="2">Belongs to the glycosyl hydrolase 13 family.</text>
</comment>
<dbReference type="PIRSF" id="PIRSF006337">
    <property type="entry name" value="Trehalose_TreZ"/>
    <property type="match status" value="1"/>
</dbReference>
<dbReference type="InterPro" id="IPR017853">
    <property type="entry name" value="GH"/>
</dbReference>
<name>A0ABU0H4W3_9HYPH</name>
<keyword evidence="3" id="KW-0963">Cytoplasm</keyword>
<evidence type="ECO:0000256" key="6">
    <source>
        <dbReference type="ARBA" id="ARBA00023295"/>
    </source>
</evidence>
<dbReference type="PANTHER" id="PTHR43651">
    <property type="entry name" value="1,4-ALPHA-GLUCAN-BRANCHING ENZYME"/>
    <property type="match status" value="1"/>
</dbReference>
<dbReference type="CDD" id="cd11325">
    <property type="entry name" value="AmyAc_GTHase"/>
    <property type="match status" value="1"/>
</dbReference>
<sequence length="549" mass="60233">MAGILPGQHYRFATGDLVFADPASRAQADDTDGWSVLVAPMPAGSARSRRPWHEVILAEIHVGTATPEGTFEALAERLPHFADAGYTAIELMPIGDFPGSGNWGYDGVLPFAPEASYGSPGTLRALVERAHALGLAVLLDVVYNHFGPIDNLLPHYAAPFFDGGEPTPWGPAINLAHPLVRRFFIENVAMWLGEYDFDGLRFDAVHEFRTDGAAAFKCEIAEAARAIKPDALLVLEDLHYEAGLVKRDEGGGVPLFNAIWNDDIHHSLHVLATEQNGGYYRAFAEEPMLRARQALSDGVPGRSGETAGQDDVAHFPPEAFVSFIQNHDQIGNQPDGRRLAEELDAERLDFLHFVIMLSPQIPMFFMGEEAHMRSVFPFFGDLKGHLSDAIREGRARQAAEFYDHRPDDTPLPDPVAEETVAMAKLDWDEFGLPERREAMARFKELVALRRAHVWPVTASRYHGSETVESAMSLAIRWRYDDRTLVLAMNPSPHPGALDLVAGAPFATTGQVDPVEHGLEFGPWSAAIWIEPADGVAENKDSETIAAAAP</sequence>
<feature type="domain" description="Glycosyl hydrolase family 13 catalytic" evidence="7">
    <location>
        <begin position="54"/>
        <end position="391"/>
    </location>
</feature>
<keyword evidence="6" id="KW-0326">Glycosidase</keyword>
<dbReference type="RefSeq" id="WP_266348277.1">
    <property type="nucleotide sequence ID" value="NZ_JAPKNG010000002.1"/>
</dbReference>
<dbReference type="SMART" id="SM00642">
    <property type="entry name" value="Aamy"/>
    <property type="match status" value="1"/>
</dbReference>
<evidence type="ECO:0000313" key="9">
    <source>
        <dbReference type="Proteomes" id="UP001241603"/>
    </source>
</evidence>
<dbReference type="Gene3D" id="3.20.20.80">
    <property type="entry name" value="Glycosidases"/>
    <property type="match status" value="1"/>
</dbReference>
<dbReference type="InterPro" id="IPR012768">
    <property type="entry name" value="Trehalose_TreZ"/>
</dbReference>
<dbReference type="SUPFAM" id="SSF51445">
    <property type="entry name" value="(Trans)glycosidases"/>
    <property type="match status" value="1"/>
</dbReference>
<dbReference type="InterPro" id="IPR006047">
    <property type="entry name" value="GH13_cat_dom"/>
</dbReference>
<evidence type="ECO:0000256" key="2">
    <source>
        <dbReference type="ARBA" id="ARBA00008061"/>
    </source>
</evidence>
<comment type="subcellular location">
    <subcellularLocation>
        <location evidence="1">Cytoplasm</location>
    </subcellularLocation>
</comment>
<evidence type="ECO:0000259" key="7">
    <source>
        <dbReference type="SMART" id="SM00642"/>
    </source>
</evidence>
<proteinExistence type="inferred from homology"/>
<keyword evidence="9" id="KW-1185">Reference proteome</keyword>
<evidence type="ECO:0000313" key="8">
    <source>
        <dbReference type="EMBL" id="MDQ0437349.1"/>
    </source>
</evidence>
<dbReference type="Pfam" id="PF00128">
    <property type="entry name" value="Alpha-amylase"/>
    <property type="match status" value="1"/>
</dbReference>
<comment type="caution">
    <text evidence="8">The sequence shown here is derived from an EMBL/GenBank/DDBJ whole genome shotgun (WGS) entry which is preliminary data.</text>
</comment>